<dbReference type="Gene3D" id="2.130.10.10">
    <property type="entry name" value="YVTN repeat-like/Quinoprotein amine dehydrogenase"/>
    <property type="match status" value="1"/>
</dbReference>
<dbReference type="Proteomes" id="UP000728032">
    <property type="component" value="Unassembled WGS sequence"/>
</dbReference>
<dbReference type="AlphaFoldDB" id="A0A7R9MQB6"/>
<dbReference type="SMART" id="SM00320">
    <property type="entry name" value="WD40"/>
    <property type="match status" value="2"/>
</dbReference>
<dbReference type="Pfam" id="PF00400">
    <property type="entry name" value="WD40"/>
    <property type="match status" value="2"/>
</dbReference>
<dbReference type="InterPro" id="IPR015943">
    <property type="entry name" value="WD40/YVTN_repeat-like_dom_sf"/>
</dbReference>
<evidence type="ECO:0000313" key="5">
    <source>
        <dbReference type="Proteomes" id="UP000728032"/>
    </source>
</evidence>
<dbReference type="SUPFAM" id="SSF50978">
    <property type="entry name" value="WD40 repeat-like"/>
    <property type="match status" value="1"/>
</dbReference>
<dbReference type="PANTHER" id="PTHR19879:SF1">
    <property type="entry name" value="CANNONBALL-RELATED"/>
    <property type="match status" value="1"/>
</dbReference>
<dbReference type="OrthoDB" id="6506326at2759"/>
<evidence type="ECO:0000256" key="1">
    <source>
        <dbReference type="ARBA" id="ARBA00022574"/>
    </source>
</evidence>
<reference evidence="4" key="1">
    <citation type="submission" date="2020-11" db="EMBL/GenBank/DDBJ databases">
        <authorList>
            <person name="Tran Van P."/>
        </authorList>
    </citation>
    <scope>NUCLEOTIDE SEQUENCE</scope>
</reference>
<proteinExistence type="predicted"/>
<dbReference type="EMBL" id="CAJPVJ010038654">
    <property type="protein sequence ID" value="CAG2181611.1"/>
    <property type="molecule type" value="Genomic_DNA"/>
</dbReference>
<dbReference type="InterPro" id="IPR019775">
    <property type="entry name" value="WD40_repeat_CS"/>
</dbReference>
<organism evidence="4">
    <name type="scientific">Oppiella nova</name>
    <dbReference type="NCBI Taxonomy" id="334625"/>
    <lineage>
        <taxon>Eukaryota</taxon>
        <taxon>Metazoa</taxon>
        <taxon>Ecdysozoa</taxon>
        <taxon>Arthropoda</taxon>
        <taxon>Chelicerata</taxon>
        <taxon>Arachnida</taxon>
        <taxon>Acari</taxon>
        <taxon>Acariformes</taxon>
        <taxon>Sarcoptiformes</taxon>
        <taxon>Oribatida</taxon>
        <taxon>Brachypylina</taxon>
        <taxon>Oppioidea</taxon>
        <taxon>Oppiidae</taxon>
        <taxon>Oppiella</taxon>
    </lineage>
</organism>
<feature type="repeat" description="WD" evidence="3">
    <location>
        <begin position="6"/>
        <end position="47"/>
    </location>
</feature>
<keyword evidence="2" id="KW-0677">Repeat</keyword>
<dbReference type="PROSITE" id="PS50082">
    <property type="entry name" value="WD_REPEATS_2"/>
    <property type="match status" value="2"/>
</dbReference>
<protein>
    <submittedName>
        <fullName evidence="4">Uncharacterized protein</fullName>
    </submittedName>
</protein>
<dbReference type="GO" id="GO:0006367">
    <property type="term" value="P:transcription initiation at RNA polymerase II promoter"/>
    <property type="evidence" value="ECO:0007669"/>
    <property type="project" value="TreeGrafter"/>
</dbReference>
<keyword evidence="5" id="KW-1185">Reference proteome</keyword>
<evidence type="ECO:0000313" key="4">
    <source>
        <dbReference type="EMBL" id="CAD7664474.1"/>
    </source>
</evidence>
<dbReference type="GO" id="GO:0016251">
    <property type="term" value="F:RNA polymerase II general transcription initiation factor activity"/>
    <property type="evidence" value="ECO:0007669"/>
    <property type="project" value="TreeGrafter"/>
</dbReference>
<accession>A0A7R9MQB6</accession>
<evidence type="ECO:0000256" key="2">
    <source>
        <dbReference type="ARBA" id="ARBA00022737"/>
    </source>
</evidence>
<feature type="non-terminal residue" evidence="4">
    <location>
        <position position="138"/>
    </location>
</feature>
<dbReference type="PROSITE" id="PS00678">
    <property type="entry name" value="WD_REPEATS_1"/>
    <property type="match status" value="2"/>
</dbReference>
<feature type="repeat" description="WD" evidence="3">
    <location>
        <begin position="48"/>
        <end position="89"/>
    </location>
</feature>
<sequence length="138" mass="15308">QEVRTFVGHEAPVHSLSFSLCGQYLASGGMDRKVIVWDIGSGKSLKVFTGHSNAVYSVCFDHNNTLLSSCGADQTLKLWNLKNTINSLSNKPLVADSETNQNTARVESDQFMSYQMNSKLIHSQFLPRNLLLTIGKRC</sequence>
<dbReference type="InterPro" id="IPR036322">
    <property type="entry name" value="WD40_repeat_dom_sf"/>
</dbReference>
<evidence type="ECO:0000256" key="3">
    <source>
        <dbReference type="PROSITE-ProRule" id="PRU00221"/>
    </source>
</evidence>
<dbReference type="GO" id="GO:0005669">
    <property type="term" value="C:transcription factor TFIID complex"/>
    <property type="evidence" value="ECO:0007669"/>
    <property type="project" value="TreeGrafter"/>
</dbReference>
<gene>
    <name evidence="4" type="ORF">ONB1V03_LOCUS21032</name>
</gene>
<name>A0A7R9MQB6_9ACAR</name>
<dbReference type="PANTHER" id="PTHR19879">
    <property type="entry name" value="TRANSCRIPTION INITIATION FACTOR TFIID"/>
    <property type="match status" value="1"/>
</dbReference>
<dbReference type="InterPro" id="IPR001680">
    <property type="entry name" value="WD40_rpt"/>
</dbReference>
<keyword evidence="1 3" id="KW-0853">WD repeat</keyword>
<dbReference type="PROSITE" id="PS50294">
    <property type="entry name" value="WD_REPEATS_REGION"/>
    <property type="match status" value="2"/>
</dbReference>
<dbReference type="EMBL" id="OC953479">
    <property type="protein sequence ID" value="CAD7664474.1"/>
    <property type="molecule type" value="Genomic_DNA"/>
</dbReference>